<dbReference type="Proteomes" id="UP001472677">
    <property type="component" value="Unassembled WGS sequence"/>
</dbReference>
<comment type="caution">
    <text evidence="2">The sequence shown here is derived from an EMBL/GenBank/DDBJ whole genome shotgun (WGS) entry which is preliminary data.</text>
</comment>
<protein>
    <submittedName>
        <fullName evidence="2">Uncharacterized protein</fullName>
    </submittedName>
</protein>
<organism evidence="2 3">
    <name type="scientific">Hibiscus sabdariffa</name>
    <name type="common">roselle</name>
    <dbReference type="NCBI Taxonomy" id="183260"/>
    <lineage>
        <taxon>Eukaryota</taxon>
        <taxon>Viridiplantae</taxon>
        <taxon>Streptophyta</taxon>
        <taxon>Embryophyta</taxon>
        <taxon>Tracheophyta</taxon>
        <taxon>Spermatophyta</taxon>
        <taxon>Magnoliopsida</taxon>
        <taxon>eudicotyledons</taxon>
        <taxon>Gunneridae</taxon>
        <taxon>Pentapetalae</taxon>
        <taxon>rosids</taxon>
        <taxon>malvids</taxon>
        <taxon>Malvales</taxon>
        <taxon>Malvaceae</taxon>
        <taxon>Malvoideae</taxon>
        <taxon>Hibiscus</taxon>
    </lineage>
</organism>
<accession>A0ABR2CFD6</accession>
<sequence>MAPHVMPAGGGGGGVWTHVPSHVPQLNPTQPTWLPLRTNVPAYVTRVFCNFYRSVDVSRFSSVCDSSCVTIP</sequence>
<dbReference type="EMBL" id="JBBPBM010000053">
    <property type="protein sequence ID" value="KAK8518101.1"/>
    <property type="molecule type" value="Genomic_DNA"/>
</dbReference>
<evidence type="ECO:0000313" key="3">
    <source>
        <dbReference type="Proteomes" id="UP001472677"/>
    </source>
</evidence>
<keyword evidence="3" id="KW-1185">Reference proteome</keyword>
<reference evidence="2 3" key="1">
    <citation type="journal article" date="2024" name="G3 (Bethesda)">
        <title>Genome assembly of Hibiscus sabdariffa L. provides insights into metabolisms of medicinal natural products.</title>
        <authorList>
            <person name="Kim T."/>
        </authorList>
    </citation>
    <scope>NUCLEOTIDE SEQUENCE [LARGE SCALE GENOMIC DNA]</scope>
    <source>
        <strain evidence="2">TK-2024</strain>
        <tissue evidence="2">Old leaves</tissue>
    </source>
</reference>
<proteinExistence type="predicted"/>
<gene>
    <name evidence="2" type="ORF">V6N12_017259</name>
</gene>
<feature type="region of interest" description="Disordered" evidence="1">
    <location>
        <begin position="1"/>
        <end position="21"/>
    </location>
</feature>
<evidence type="ECO:0000313" key="2">
    <source>
        <dbReference type="EMBL" id="KAK8518101.1"/>
    </source>
</evidence>
<name>A0ABR2CFD6_9ROSI</name>
<evidence type="ECO:0000256" key="1">
    <source>
        <dbReference type="SAM" id="MobiDB-lite"/>
    </source>
</evidence>